<dbReference type="GO" id="GO:0016020">
    <property type="term" value="C:membrane"/>
    <property type="evidence" value="ECO:0007669"/>
    <property type="project" value="UniProtKB-SubCell"/>
</dbReference>
<dbReference type="InterPro" id="IPR015720">
    <property type="entry name" value="Emp24-like"/>
</dbReference>
<keyword evidence="10" id="KW-1185">Reference proteome</keyword>
<keyword evidence="4 7" id="KW-0732">Signal</keyword>
<evidence type="ECO:0000256" key="6">
    <source>
        <dbReference type="ARBA" id="ARBA00023136"/>
    </source>
</evidence>
<evidence type="ECO:0000256" key="5">
    <source>
        <dbReference type="ARBA" id="ARBA00022989"/>
    </source>
</evidence>
<evidence type="ECO:0000256" key="4">
    <source>
        <dbReference type="ARBA" id="ARBA00022729"/>
    </source>
</evidence>
<evidence type="ECO:0000256" key="2">
    <source>
        <dbReference type="ARBA" id="ARBA00007104"/>
    </source>
</evidence>
<accession>A0AAV9IWX7</accession>
<dbReference type="Proteomes" id="UP001301350">
    <property type="component" value="Unassembled WGS sequence"/>
</dbReference>
<comment type="similarity">
    <text evidence="2">Belongs to the EMP24/GP25L family.</text>
</comment>
<proteinExistence type="inferred from homology"/>
<gene>
    <name evidence="9" type="ORF">CDCA_CDCA09G2828</name>
</gene>
<keyword evidence="6" id="KW-0472">Membrane</keyword>
<feature type="chain" id="PRO_5043933902" description="GOLD domain-containing protein" evidence="7">
    <location>
        <begin position="30"/>
        <end position="226"/>
    </location>
</feature>
<comment type="caution">
    <text evidence="9">The sequence shown here is derived from an EMBL/GenBank/DDBJ whole genome shotgun (WGS) entry which is preliminary data.</text>
</comment>
<keyword evidence="3" id="KW-0812">Transmembrane</keyword>
<dbReference type="InterPro" id="IPR009038">
    <property type="entry name" value="GOLD_dom"/>
</dbReference>
<dbReference type="PANTHER" id="PTHR22811">
    <property type="entry name" value="TRANSMEMBRANE EMP24 DOMAIN-CONTAINING PROTEIN"/>
    <property type="match status" value="1"/>
</dbReference>
<sequence>MIPFASLQRLLIFLFLVLLLGRAPSATHALTLSLPPHEPQCFTESALVSQSLVGSYASGGDEAVAQDISVTVRAPSGAVVLQAQGAERQFEVAVKEDGEYEVCFQSRRSTPLSLLAQLGVRGVPTLVGVEGNEAAALQGAAQRQQVQRLERQAAQLFGTLQLLRWEQNAARWQSLWQVEHLKRAMRRMSVSALLKLGMVTAIAAGNVWLVRSYFPPLTAVKAYREV</sequence>
<dbReference type="EMBL" id="JANCYW010000009">
    <property type="protein sequence ID" value="KAK4536803.1"/>
    <property type="molecule type" value="Genomic_DNA"/>
</dbReference>
<evidence type="ECO:0000313" key="10">
    <source>
        <dbReference type="Proteomes" id="UP001301350"/>
    </source>
</evidence>
<evidence type="ECO:0000259" key="8">
    <source>
        <dbReference type="SMART" id="SM01190"/>
    </source>
</evidence>
<keyword evidence="5" id="KW-1133">Transmembrane helix</keyword>
<reference evidence="9 10" key="1">
    <citation type="submission" date="2022-07" db="EMBL/GenBank/DDBJ databases">
        <title>Genome-wide signatures of adaptation to extreme environments.</title>
        <authorList>
            <person name="Cho C.H."/>
            <person name="Yoon H.S."/>
        </authorList>
    </citation>
    <scope>NUCLEOTIDE SEQUENCE [LARGE SCALE GENOMIC DNA]</scope>
    <source>
        <strain evidence="9 10">DBV 063 E5</strain>
    </source>
</reference>
<evidence type="ECO:0000256" key="3">
    <source>
        <dbReference type="ARBA" id="ARBA00022692"/>
    </source>
</evidence>
<evidence type="ECO:0000313" key="9">
    <source>
        <dbReference type="EMBL" id="KAK4536803.1"/>
    </source>
</evidence>
<comment type="subcellular location">
    <subcellularLocation>
        <location evidence="1">Membrane</location>
        <topology evidence="1">Single-pass type I membrane protein</topology>
    </subcellularLocation>
</comment>
<feature type="signal peptide" evidence="7">
    <location>
        <begin position="1"/>
        <end position="29"/>
    </location>
</feature>
<protein>
    <recommendedName>
        <fullName evidence="8">GOLD domain-containing protein</fullName>
    </recommendedName>
</protein>
<dbReference type="Pfam" id="PF01105">
    <property type="entry name" value="EMP24_GP25L"/>
    <property type="match status" value="1"/>
</dbReference>
<organism evidence="9 10">
    <name type="scientific">Cyanidium caldarium</name>
    <name type="common">Red alga</name>
    <dbReference type="NCBI Taxonomy" id="2771"/>
    <lineage>
        <taxon>Eukaryota</taxon>
        <taxon>Rhodophyta</taxon>
        <taxon>Bangiophyceae</taxon>
        <taxon>Cyanidiales</taxon>
        <taxon>Cyanidiaceae</taxon>
        <taxon>Cyanidium</taxon>
    </lineage>
</organism>
<dbReference type="AlphaFoldDB" id="A0AAV9IWX7"/>
<feature type="domain" description="GOLD" evidence="8">
    <location>
        <begin position="29"/>
        <end position="215"/>
    </location>
</feature>
<dbReference type="SMART" id="SM01190">
    <property type="entry name" value="EMP24_GP25L"/>
    <property type="match status" value="1"/>
</dbReference>
<evidence type="ECO:0000256" key="7">
    <source>
        <dbReference type="SAM" id="SignalP"/>
    </source>
</evidence>
<evidence type="ECO:0000256" key="1">
    <source>
        <dbReference type="ARBA" id="ARBA00004479"/>
    </source>
</evidence>
<name>A0AAV9IWX7_CYACA</name>